<accession>A0A401TI83</accession>
<keyword evidence="2" id="KW-1185">Reference proteome</keyword>
<evidence type="ECO:0000313" key="1">
    <source>
        <dbReference type="EMBL" id="GCC42374.1"/>
    </source>
</evidence>
<evidence type="ECO:0000313" key="2">
    <source>
        <dbReference type="Proteomes" id="UP000287033"/>
    </source>
</evidence>
<reference evidence="1 2" key="1">
    <citation type="journal article" date="2018" name="Nat. Ecol. Evol.">
        <title>Shark genomes provide insights into elasmobranch evolution and the origin of vertebrates.</title>
        <authorList>
            <person name="Hara Y"/>
            <person name="Yamaguchi K"/>
            <person name="Onimaru K"/>
            <person name="Kadota M"/>
            <person name="Koyanagi M"/>
            <person name="Keeley SD"/>
            <person name="Tatsumi K"/>
            <person name="Tanaka K"/>
            <person name="Motone F"/>
            <person name="Kageyama Y"/>
            <person name="Nozu R"/>
            <person name="Adachi N"/>
            <person name="Nishimura O"/>
            <person name="Nakagawa R"/>
            <person name="Tanegashima C"/>
            <person name="Kiyatake I"/>
            <person name="Matsumoto R"/>
            <person name="Murakumo K"/>
            <person name="Nishida K"/>
            <person name="Terakita A"/>
            <person name="Kuratani S"/>
            <person name="Sato K"/>
            <person name="Hyodo S Kuraku.S."/>
        </authorList>
    </citation>
    <scope>NUCLEOTIDE SEQUENCE [LARGE SCALE GENOMIC DNA]</scope>
</reference>
<dbReference type="STRING" id="137246.A0A401TI83"/>
<proteinExistence type="predicted"/>
<name>A0A401TI83_CHIPU</name>
<organism evidence="1 2">
    <name type="scientific">Chiloscyllium punctatum</name>
    <name type="common">Brownbanded bambooshark</name>
    <name type="synonym">Hemiscyllium punctatum</name>
    <dbReference type="NCBI Taxonomy" id="137246"/>
    <lineage>
        <taxon>Eukaryota</taxon>
        <taxon>Metazoa</taxon>
        <taxon>Chordata</taxon>
        <taxon>Craniata</taxon>
        <taxon>Vertebrata</taxon>
        <taxon>Chondrichthyes</taxon>
        <taxon>Elasmobranchii</taxon>
        <taxon>Galeomorphii</taxon>
        <taxon>Galeoidea</taxon>
        <taxon>Orectolobiformes</taxon>
        <taxon>Hemiscylliidae</taxon>
        <taxon>Chiloscyllium</taxon>
    </lineage>
</organism>
<dbReference type="AlphaFoldDB" id="A0A401TI83"/>
<comment type="caution">
    <text evidence="1">The sequence shown here is derived from an EMBL/GenBank/DDBJ whole genome shotgun (WGS) entry which is preliminary data.</text>
</comment>
<gene>
    <name evidence="1" type="ORF">chiPu_0026284</name>
</gene>
<sequence length="83" mass="9172">SVSARLEFPKTFSVVVEYLSAVAGDAVDFLSWFLNALHMALGGNKKKKTIINSVFQGSMRIFTKKLPPPDLVSSLFLPLLLLF</sequence>
<dbReference type="Proteomes" id="UP000287033">
    <property type="component" value="Unassembled WGS sequence"/>
</dbReference>
<dbReference type="OrthoDB" id="10263353at2759"/>
<feature type="non-terminal residue" evidence="1">
    <location>
        <position position="1"/>
    </location>
</feature>
<protein>
    <submittedName>
        <fullName evidence="1">Uncharacterized protein</fullName>
    </submittedName>
</protein>
<dbReference type="EMBL" id="BEZZ01076091">
    <property type="protein sequence ID" value="GCC42374.1"/>
    <property type="molecule type" value="Genomic_DNA"/>
</dbReference>